<dbReference type="InterPro" id="IPR009937">
    <property type="entry name" value="Phage_holin_3_6"/>
</dbReference>
<protein>
    <submittedName>
        <fullName evidence="2">Putative superfamily III holin-X</fullName>
    </submittedName>
</protein>
<sequence>MTAPPPPNAHAHAHTETDPPSLGELLSNVSEDLSVLVRQELALAKAEATQTARRVGTGSGMLAGAALAGFFVLLFLSVALWASLGSAIGHGWSALIVVVVWAVIGAVLAVLGRSALRKAKGMPQTTDTVTKIPGALTPHPREKS</sequence>
<feature type="transmembrane region" description="Helical" evidence="1">
    <location>
        <begin position="90"/>
        <end position="112"/>
    </location>
</feature>
<proteinExistence type="predicted"/>
<dbReference type="Proteomes" id="UP000247591">
    <property type="component" value="Unassembled WGS sequence"/>
</dbReference>
<dbReference type="RefSeq" id="WP_110469634.1">
    <property type="nucleotide sequence ID" value="NZ_QJSP01000006.1"/>
</dbReference>
<keyword evidence="1" id="KW-1133">Transmembrane helix</keyword>
<keyword evidence="3" id="KW-1185">Reference proteome</keyword>
<comment type="caution">
    <text evidence="2">The sequence shown here is derived from an EMBL/GenBank/DDBJ whole genome shotgun (WGS) entry which is preliminary data.</text>
</comment>
<evidence type="ECO:0000313" key="2">
    <source>
        <dbReference type="EMBL" id="PYE17368.1"/>
    </source>
</evidence>
<feature type="transmembrane region" description="Helical" evidence="1">
    <location>
        <begin position="62"/>
        <end position="84"/>
    </location>
</feature>
<dbReference type="AlphaFoldDB" id="A0A318S1T0"/>
<keyword evidence="1" id="KW-0812">Transmembrane</keyword>
<gene>
    <name evidence="2" type="ORF">DFR67_10671</name>
</gene>
<name>A0A318S1T0_WILLI</name>
<dbReference type="OrthoDB" id="3216929at2"/>
<evidence type="ECO:0000256" key="1">
    <source>
        <dbReference type="SAM" id="Phobius"/>
    </source>
</evidence>
<dbReference type="EMBL" id="QJSP01000006">
    <property type="protein sequence ID" value="PYE17368.1"/>
    <property type="molecule type" value="Genomic_DNA"/>
</dbReference>
<organism evidence="2 3">
    <name type="scientific">Williamsia limnetica</name>
    <dbReference type="NCBI Taxonomy" id="882452"/>
    <lineage>
        <taxon>Bacteria</taxon>
        <taxon>Bacillati</taxon>
        <taxon>Actinomycetota</taxon>
        <taxon>Actinomycetes</taxon>
        <taxon>Mycobacteriales</taxon>
        <taxon>Nocardiaceae</taxon>
        <taxon>Williamsia</taxon>
    </lineage>
</organism>
<accession>A0A318S1T0</accession>
<dbReference type="Pfam" id="PF07332">
    <property type="entry name" value="Phage_holin_3_6"/>
    <property type="match status" value="1"/>
</dbReference>
<keyword evidence="1" id="KW-0472">Membrane</keyword>
<reference evidence="2 3" key="1">
    <citation type="submission" date="2018-06" db="EMBL/GenBank/DDBJ databases">
        <title>Genomic Encyclopedia of Type Strains, Phase IV (KMG-IV): sequencing the most valuable type-strain genomes for metagenomic binning, comparative biology and taxonomic classification.</title>
        <authorList>
            <person name="Goeker M."/>
        </authorList>
    </citation>
    <scope>NUCLEOTIDE SEQUENCE [LARGE SCALE GENOMIC DNA]</scope>
    <source>
        <strain evidence="2 3">DSM 45521</strain>
    </source>
</reference>
<evidence type="ECO:0000313" key="3">
    <source>
        <dbReference type="Proteomes" id="UP000247591"/>
    </source>
</evidence>